<proteinExistence type="predicted"/>
<name>A0A3R7VU58_9EURY</name>
<evidence type="ECO:0000313" key="1">
    <source>
        <dbReference type="EMBL" id="RQD85343.1"/>
    </source>
</evidence>
<gene>
    <name evidence="1" type="ORF">D5R95_04855</name>
</gene>
<protein>
    <submittedName>
        <fullName evidence="1">Uncharacterized protein</fullName>
    </submittedName>
</protein>
<dbReference type="Proteomes" id="UP000284763">
    <property type="component" value="Unassembled WGS sequence"/>
</dbReference>
<organism evidence="1 2">
    <name type="scientific">Methanosalsum natronophilum</name>
    <dbReference type="NCBI Taxonomy" id="768733"/>
    <lineage>
        <taxon>Archaea</taxon>
        <taxon>Methanobacteriati</taxon>
        <taxon>Methanobacteriota</taxon>
        <taxon>Stenosarchaea group</taxon>
        <taxon>Methanomicrobia</taxon>
        <taxon>Methanosarcinales</taxon>
        <taxon>Methanosarcinaceae</taxon>
        <taxon>Methanosalsum</taxon>
    </lineage>
</organism>
<sequence>MVNIDNQKLRTRLLKYVSKYNADPVNVHSISQEPTVDMCADDIEKITSYLIGPIEINIKKELKQLFKECENPEIPYYEVVMDIMHYMNEFVGDPHTVEMMFSRINSEVARKKIEIEDKVFYSDAEWNGEIIEQSIQKLRNTGTERDYQLMVEKTLESLVNSTNKKELNAVRMRLNDIIKKHSEHELDKLDTKLFFETGKI</sequence>
<reference evidence="1 2" key="1">
    <citation type="submission" date="2018-08" db="EMBL/GenBank/DDBJ databases">
        <title>The metabolism and importance of syntrophic acetate oxidation coupled to methane or sulfide production in haloalkaline environments.</title>
        <authorList>
            <person name="Timmers P.H.A."/>
            <person name="Vavourakis C.D."/>
            <person name="Sorokin D.Y."/>
            <person name="Sinninghe Damste J.S."/>
            <person name="Muyzer G."/>
            <person name="Stams A.J.M."/>
            <person name="Plugge C.M."/>
        </authorList>
    </citation>
    <scope>NUCLEOTIDE SEQUENCE [LARGE SCALE GENOMIC DNA]</scope>
    <source>
        <strain evidence="1">MSAO_Arc3</strain>
    </source>
</reference>
<comment type="caution">
    <text evidence="1">The sequence shown here is derived from an EMBL/GenBank/DDBJ whole genome shotgun (WGS) entry which is preliminary data.</text>
</comment>
<dbReference type="EMBL" id="QZAB01000307">
    <property type="protein sequence ID" value="RQD85343.1"/>
    <property type="molecule type" value="Genomic_DNA"/>
</dbReference>
<evidence type="ECO:0000313" key="2">
    <source>
        <dbReference type="Proteomes" id="UP000284763"/>
    </source>
</evidence>
<accession>A0A3R7VU58</accession>
<dbReference type="AlphaFoldDB" id="A0A3R7VU58"/>